<dbReference type="PANTHER" id="PTHR10201">
    <property type="entry name" value="MATRIX METALLOPROTEINASE"/>
    <property type="match status" value="1"/>
</dbReference>
<dbReference type="GO" id="GO:0006508">
    <property type="term" value="P:proteolysis"/>
    <property type="evidence" value="ECO:0007669"/>
    <property type="project" value="UniProtKB-KW"/>
</dbReference>
<keyword evidence="3" id="KW-0378">Hydrolase</keyword>
<keyword evidence="5" id="KW-0482">Metalloprotease</keyword>
<evidence type="ECO:0000259" key="9">
    <source>
        <dbReference type="SMART" id="SM00235"/>
    </source>
</evidence>
<protein>
    <submittedName>
        <fullName evidence="10">Zincin</fullName>
    </submittedName>
</protein>
<feature type="binding site" evidence="7">
    <location>
        <position position="262"/>
    </location>
    <ligand>
        <name>Zn(2+)</name>
        <dbReference type="ChEBI" id="CHEBI:29105"/>
        <label>2</label>
        <note>catalytic</note>
    </ligand>
</feature>
<reference evidence="10" key="1">
    <citation type="journal article" date="2020" name="Stud. Mycol.">
        <title>101 Dothideomycetes genomes: a test case for predicting lifestyles and emergence of pathogens.</title>
        <authorList>
            <person name="Haridas S."/>
            <person name="Albert R."/>
            <person name="Binder M."/>
            <person name="Bloem J."/>
            <person name="Labutti K."/>
            <person name="Salamov A."/>
            <person name="Andreopoulos B."/>
            <person name="Baker S."/>
            <person name="Barry K."/>
            <person name="Bills G."/>
            <person name="Bluhm B."/>
            <person name="Cannon C."/>
            <person name="Castanera R."/>
            <person name="Culley D."/>
            <person name="Daum C."/>
            <person name="Ezra D."/>
            <person name="Gonzalez J."/>
            <person name="Henrissat B."/>
            <person name="Kuo A."/>
            <person name="Liang C."/>
            <person name="Lipzen A."/>
            <person name="Lutzoni F."/>
            <person name="Magnuson J."/>
            <person name="Mondo S."/>
            <person name="Nolan M."/>
            <person name="Ohm R."/>
            <person name="Pangilinan J."/>
            <person name="Park H.-J."/>
            <person name="Ramirez L."/>
            <person name="Alfaro M."/>
            <person name="Sun H."/>
            <person name="Tritt A."/>
            <person name="Yoshinaga Y."/>
            <person name="Zwiers L.-H."/>
            <person name="Turgeon B."/>
            <person name="Goodwin S."/>
            <person name="Spatafora J."/>
            <person name="Crous P."/>
            <person name="Grigoriev I."/>
        </authorList>
    </citation>
    <scope>NUCLEOTIDE SEQUENCE</scope>
    <source>
        <strain evidence="10">CBS 119925</strain>
    </source>
</reference>
<dbReference type="GO" id="GO:0030198">
    <property type="term" value="P:extracellular matrix organization"/>
    <property type="evidence" value="ECO:0007669"/>
    <property type="project" value="TreeGrafter"/>
</dbReference>
<dbReference type="AlphaFoldDB" id="A0A6A6UZ11"/>
<feature type="binding site" evidence="7">
    <location>
        <position position="244"/>
    </location>
    <ligand>
        <name>Zn(2+)</name>
        <dbReference type="ChEBI" id="CHEBI:29105"/>
        <label>2</label>
        <note>catalytic</note>
    </ligand>
</feature>
<dbReference type="PRINTS" id="PR00138">
    <property type="entry name" value="MATRIXIN"/>
</dbReference>
<dbReference type="InterPro" id="IPR024079">
    <property type="entry name" value="MetalloPept_cat_dom_sf"/>
</dbReference>
<sequence length="531" mass="59631">MRFSIALFVLGAIPLLQAHPDPAPIAAKTVSQIPSAIPTLDPSWRDDKTRQKKHVHEFLTSFGLARKNETLKDHELPNAIRKCQRILREPETGEYDEKMEIVMSRPRCGTIVPYNVTDMKNAEVKRDLEKRYVLWGPKWDRTTITYRFVNYTSDLGSDRQRAILSEAFATWNQYLPISIVPASSSIARADIHIRWMTMPSSETAYAFTNMVADGLAMSSGLINITFNDGYNWSDDRLFNFTAVHEIGHALGLSHSKVEEAIMFPYYDGVIRAMHPDDKAAVHTLYGWKEPRWSRIESNTAIRYITQVSSLSSTSPSSMDGLYQLRTTGHILFHTPSGSWSTISSNRNTIQISGAGGRLFQRHTDGSIYRYTGSGTNWEAIGTASDNVVDIVAASDQIYQRRKDGWIARWTGSGTTWTTIEQPASSKQIAITDSKVLWNLLSTGDLVRSIYPHGQGWTVVDINPLNSAIAVGGDEFYKLQSDGIVVWLDMKNYYWVIIENSSAVSIYAAGRYLYSKHADGSTWRYTGTPGVV</sequence>
<feature type="binding site" evidence="7">
    <location>
        <position position="248"/>
    </location>
    <ligand>
        <name>Zn(2+)</name>
        <dbReference type="ChEBI" id="CHEBI:29105"/>
        <label>2</label>
        <note>catalytic</note>
    </ligand>
</feature>
<feature type="binding site" description="in inhibited form" evidence="7">
    <location>
        <position position="108"/>
    </location>
    <ligand>
        <name>Zn(2+)</name>
        <dbReference type="ChEBI" id="CHEBI:29105"/>
        <label>2</label>
        <note>catalytic</note>
    </ligand>
</feature>
<dbReference type="InterPro" id="IPR006026">
    <property type="entry name" value="Peptidase_Metallo"/>
</dbReference>
<evidence type="ECO:0000256" key="5">
    <source>
        <dbReference type="ARBA" id="ARBA00023049"/>
    </source>
</evidence>
<dbReference type="Proteomes" id="UP000799440">
    <property type="component" value="Unassembled WGS sequence"/>
</dbReference>
<keyword evidence="2 7" id="KW-0479">Metal-binding</keyword>
<evidence type="ECO:0000256" key="1">
    <source>
        <dbReference type="ARBA" id="ARBA00022670"/>
    </source>
</evidence>
<organism evidence="10 11">
    <name type="scientific">Sporormia fimetaria CBS 119925</name>
    <dbReference type="NCBI Taxonomy" id="1340428"/>
    <lineage>
        <taxon>Eukaryota</taxon>
        <taxon>Fungi</taxon>
        <taxon>Dikarya</taxon>
        <taxon>Ascomycota</taxon>
        <taxon>Pezizomycotina</taxon>
        <taxon>Dothideomycetes</taxon>
        <taxon>Pleosporomycetidae</taxon>
        <taxon>Pleosporales</taxon>
        <taxon>Sporormiaceae</taxon>
        <taxon>Sporormia</taxon>
    </lineage>
</organism>
<feature type="chain" id="PRO_5025355102" evidence="8">
    <location>
        <begin position="19"/>
        <end position="531"/>
    </location>
</feature>
<dbReference type="InterPro" id="IPR036365">
    <property type="entry name" value="PGBD-like_sf"/>
</dbReference>
<dbReference type="Gene3D" id="3.40.390.10">
    <property type="entry name" value="Collagenase (Catalytic Domain)"/>
    <property type="match status" value="1"/>
</dbReference>
<dbReference type="InterPro" id="IPR021190">
    <property type="entry name" value="Pept_M10A"/>
</dbReference>
<keyword evidence="1" id="KW-0645">Protease</keyword>
<keyword evidence="8" id="KW-0732">Signal</keyword>
<dbReference type="SUPFAM" id="SSF55486">
    <property type="entry name" value="Metalloproteases ('zincins'), catalytic domain"/>
    <property type="match status" value="1"/>
</dbReference>
<dbReference type="SMART" id="SM00235">
    <property type="entry name" value="ZnMc"/>
    <property type="match status" value="1"/>
</dbReference>
<comment type="cofactor">
    <cofactor evidence="7">
        <name>Zn(2+)</name>
        <dbReference type="ChEBI" id="CHEBI:29105"/>
    </cofactor>
    <text evidence="7">Binds 2 Zn(2+) ions per subunit.</text>
</comment>
<keyword evidence="4 7" id="KW-0862">Zinc</keyword>
<feature type="domain" description="Peptidase metallopeptidase" evidence="9">
    <location>
        <begin position="135"/>
        <end position="287"/>
    </location>
</feature>
<dbReference type="EMBL" id="MU006606">
    <property type="protein sequence ID" value="KAF2742630.1"/>
    <property type="molecule type" value="Genomic_DNA"/>
</dbReference>
<evidence type="ECO:0000313" key="10">
    <source>
        <dbReference type="EMBL" id="KAF2742630.1"/>
    </source>
</evidence>
<comment type="cofactor">
    <cofactor evidence="7">
        <name>Ca(2+)</name>
        <dbReference type="ChEBI" id="CHEBI:29108"/>
    </cofactor>
    <text evidence="7">Can bind about 5 Ca(2+) ions per subunit.</text>
</comment>
<evidence type="ECO:0000256" key="2">
    <source>
        <dbReference type="ARBA" id="ARBA00022723"/>
    </source>
</evidence>
<evidence type="ECO:0000256" key="3">
    <source>
        <dbReference type="ARBA" id="ARBA00022801"/>
    </source>
</evidence>
<gene>
    <name evidence="10" type="ORF">M011DRAFT_263701</name>
</gene>
<feature type="binding site" evidence="7">
    <location>
        <position position="190"/>
    </location>
    <ligand>
        <name>Ca(2+)</name>
        <dbReference type="ChEBI" id="CHEBI:29108"/>
        <label>2</label>
    </ligand>
</feature>
<dbReference type="SUPFAM" id="SSF47090">
    <property type="entry name" value="PGBD-like"/>
    <property type="match status" value="1"/>
</dbReference>
<keyword evidence="11" id="KW-1185">Reference proteome</keyword>
<dbReference type="GO" id="GO:0031012">
    <property type="term" value="C:extracellular matrix"/>
    <property type="evidence" value="ECO:0007669"/>
    <property type="project" value="InterPro"/>
</dbReference>
<feature type="signal peptide" evidence="8">
    <location>
        <begin position="1"/>
        <end position="18"/>
    </location>
</feature>
<dbReference type="GO" id="GO:0030574">
    <property type="term" value="P:collagen catabolic process"/>
    <property type="evidence" value="ECO:0007669"/>
    <property type="project" value="TreeGrafter"/>
</dbReference>
<name>A0A6A6UZ11_9PLEO</name>
<dbReference type="Pfam" id="PF00413">
    <property type="entry name" value="Peptidase_M10"/>
    <property type="match status" value="1"/>
</dbReference>
<evidence type="ECO:0000256" key="8">
    <source>
        <dbReference type="SAM" id="SignalP"/>
    </source>
</evidence>
<dbReference type="InterPro" id="IPR001818">
    <property type="entry name" value="Pept_M10_metallopeptidase"/>
</dbReference>
<feature type="active site" evidence="6">
    <location>
        <position position="245"/>
    </location>
</feature>
<dbReference type="GO" id="GO:0008270">
    <property type="term" value="F:zinc ion binding"/>
    <property type="evidence" value="ECO:0007669"/>
    <property type="project" value="InterPro"/>
</dbReference>
<evidence type="ECO:0000256" key="7">
    <source>
        <dbReference type="PIRSR" id="PIRSR621190-2"/>
    </source>
</evidence>
<feature type="binding site" evidence="7">
    <location>
        <position position="254"/>
    </location>
    <ligand>
        <name>Zn(2+)</name>
        <dbReference type="ChEBI" id="CHEBI:29105"/>
        <label>2</label>
        <note>catalytic</note>
    </ligand>
</feature>
<keyword evidence="7" id="KW-0106">Calcium</keyword>
<dbReference type="GO" id="GO:0004222">
    <property type="term" value="F:metalloendopeptidase activity"/>
    <property type="evidence" value="ECO:0007669"/>
    <property type="project" value="InterPro"/>
</dbReference>
<feature type="binding site" evidence="7">
    <location>
        <position position="228"/>
    </location>
    <ligand>
        <name>Ca(2+)</name>
        <dbReference type="ChEBI" id="CHEBI:29108"/>
        <label>1</label>
    </ligand>
</feature>
<evidence type="ECO:0000256" key="6">
    <source>
        <dbReference type="PIRSR" id="PIRSR621190-1"/>
    </source>
</evidence>
<evidence type="ECO:0000256" key="4">
    <source>
        <dbReference type="ARBA" id="ARBA00022833"/>
    </source>
</evidence>
<dbReference type="PANTHER" id="PTHR10201:SF323">
    <property type="entry name" value="MATRIX METALLOPROTEINASE-21"/>
    <property type="match status" value="1"/>
</dbReference>
<feature type="binding site" evidence="7">
    <location>
        <position position="154"/>
    </location>
    <ligand>
        <name>Ca(2+)</name>
        <dbReference type="ChEBI" id="CHEBI:29108"/>
        <label>1</label>
    </ligand>
</feature>
<accession>A0A6A6UZ11</accession>
<proteinExistence type="predicted"/>
<evidence type="ECO:0000313" key="11">
    <source>
        <dbReference type="Proteomes" id="UP000799440"/>
    </source>
</evidence>
<dbReference type="OrthoDB" id="65569at2759"/>